<evidence type="ECO:0000256" key="1">
    <source>
        <dbReference type="ARBA" id="ARBA00004370"/>
    </source>
</evidence>
<dbReference type="PANTHER" id="PTHR32089">
    <property type="entry name" value="METHYL-ACCEPTING CHEMOTAXIS PROTEIN MCPB"/>
    <property type="match status" value="1"/>
</dbReference>
<evidence type="ECO:0000256" key="6">
    <source>
        <dbReference type="SAM" id="Phobius"/>
    </source>
</evidence>
<keyword evidence="6" id="KW-0472">Membrane</keyword>
<keyword evidence="6" id="KW-0812">Transmembrane</keyword>
<comment type="caution">
    <text evidence="8">The sequence shown here is derived from an EMBL/GenBank/DDBJ whole genome shotgun (WGS) entry which is preliminary data.</text>
</comment>
<dbReference type="InterPro" id="IPR004090">
    <property type="entry name" value="Chemotax_Me-accpt_rcpt"/>
</dbReference>
<dbReference type="PANTHER" id="PTHR32089:SF117">
    <property type="entry name" value="METHYL ACCEPTING SENSORY TRANSDUCER WITH CACHE_1 SMALL MOLECULE BINDING DOMAIN"/>
    <property type="match status" value="1"/>
</dbReference>
<feature type="transmembrane region" description="Helical" evidence="6">
    <location>
        <begin position="79"/>
        <end position="97"/>
    </location>
</feature>
<evidence type="ECO:0000313" key="8">
    <source>
        <dbReference type="EMBL" id="MCV2886346.1"/>
    </source>
</evidence>
<dbReference type="Pfam" id="PF00015">
    <property type="entry name" value="MCPsignal"/>
    <property type="match status" value="1"/>
</dbReference>
<feature type="transmembrane region" description="Helical" evidence="6">
    <location>
        <begin position="53"/>
        <end position="72"/>
    </location>
</feature>
<keyword evidence="9" id="KW-1185">Reference proteome</keyword>
<dbReference type="SUPFAM" id="SSF58104">
    <property type="entry name" value="Methyl-accepting chemotaxis protein (MCP) signaling domain"/>
    <property type="match status" value="1"/>
</dbReference>
<evidence type="ECO:0000256" key="2">
    <source>
        <dbReference type="ARBA" id="ARBA00023224"/>
    </source>
</evidence>
<dbReference type="PROSITE" id="PS50111">
    <property type="entry name" value="CHEMOTAXIS_TRANSDUC_2"/>
    <property type="match status" value="1"/>
</dbReference>
<dbReference type="Gene3D" id="1.10.287.950">
    <property type="entry name" value="Methyl-accepting chemotaxis protein"/>
    <property type="match status" value="1"/>
</dbReference>
<feature type="transmembrane region" description="Helical" evidence="6">
    <location>
        <begin position="172"/>
        <end position="191"/>
    </location>
</feature>
<feature type="transmembrane region" description="Helical" evidence="6">
    <location>
        <begin position="138"/>
        <end position="160"/>
    </location>
</feature>
<evidence type="ECO:0000256" key="3">
    <source>
        <dbReference type="ARBA" id="ARBA00029447"/>
    </source>
</evidence>
<feature type="transmembrane region" description="Helical" evidence="6">
    <location>
        <begin position="31"/>
        <end position="47"/>
    </location>
</feature>
<name>A0ABT3ACE6_9ALTE</name>
<gene>
    <name evidence="8" type="ORF">OE749_16750</name>
</gene>
<evidence type="ECO:0000313" key="9">
    <source>
        <dbReference type="Proteomes" id="UP001652504"/>
    </source>
</evidence>
<accession>A0ABT3ACE6</accession>
<reference evidence="8 9" key="1">
    <citation type="submission" date="2022-10" db="EMBL/GenBank/DDBJ databases">
        <title>Aestuariibacter sp. AA17 isolated from Montipora capitata coral fragment.</title>
        <authorList>
            <person name="Emsley S.A."/>
            <person name="Pfannmuller K.M."/>
            <person name="Loughran R.M."/>
            <person name="Shlafstein M."/>
            <person name="Papke E."/>
            <person name="Saw J.H."/>
            <person name="Ushijima B."/>
            <person name="Videau P."/>
        </authorList>
    </citation>
    <scope>NUCLEOTIDE SEQUENCE [LARGE SCALE GENOMIC DNA]</scope>
    <source>
        <strain evidence="8 9">AA17</strain>
    </source>
</reference>
<proteinExistence type="inferred from homology"/>
<feature type="domain" description="Methyl-accepting transducer" evidence="7">
    <location>
        <begin position="248"/>
        <end position="484"/>
    </location>
</feature>
<dbReference type="InterPro" id="IPR004089">
    <property type="entry name" value="MCPsignal_dom"/>
</dbReference>
<dbReference type="SMART" id="SM00283">
    <property type="entry name" value="MA"/>
    <property type="match status" value="1"/>
</dbReference>
<feature type="coiled-coil region" evidence="5">
    <location>
        <begin position="326"/>
        <end position="353"/>
    </location>
</feature>
<evidence type="ECO:0000256" key="5">
    <source>
        <dbReference type="SAM" id="Coils"/>
    </source>
</evidence>
<dbReference type="EMBL" id="JAOWKX010000010">
    <property type="protein sequence ID" value="MCV2886346.1"/>
    <property type="molecule type" value="Genomic_DNA"/>
</dbReference>
<dbReference type="CDD" id="cd11386">
    <property type="entry name" value="MCP_signal"/>
    <property type="match status" value="1"/>
</dbReference>
<comment type="subcellular location">
    <subcellularLocation>
        <location evidence="1">Membrane</location>
    </subcellularLocation>
</comment>
<dbReference type="RefSeq" id="WP_263713634.1">
    <property type="nucleotide sequence ID" value="NZ_JAOWKX010000010.1"/>
</dbReference>
<keyword evidence="2 4" id="KW-0807">Transducer</keyword>
<dbReference type="Proteomes" id="UP001652504">
    <property type="component" value="Unassembled WGS sequence"/>
</dbReference>
<evidence type="ECO:0000256" key="4">
    <source>
        <dbReference type="PROSITE-ProRule" id="PRU00284"/>
    </source>
</evidence>
<evidence type="ECO:0000259" key="7">
    <source>
        <dbReference type="PROSITE" id="PS50111"/>
    </source>
</evidence>
<keyword evidence="5" id="KW-0175">Coiled coil</keyword>
<comment type="similarity">
    <text evidence="3">Belongs to the methyl-accepting chemotaxis (MCP) protein family.</text>
</comment>
<protein>
    <submittedName>
        <fullName evidence="8">Methyl-accepting chemotaxis protein</fullName>
    </submittedName>
</protein>
<keyword evidence="6" id="KW-1133">Transmembrane helix</keyword>
<sequence length="521" mass="57046">MLNKLLVCYDKRLSTHVKAAFERDFIDADKTVLAVIFAYFVILTAMTPWLYGYFLLGLIGGGITFLIALAAYKTMKGQPITRVIMATALTVMMAISIQQVNGLGEGHFLFFLNFTILIRYRDIVPLLTLIVTTVAHHLTLTYCQSIGASAMGVDLIIFSWGDQTGIGLFAPLLYHVVIALIGAAVATYYIYNGNIQFVESNRVISLIEMGAKGDLSAKIESNDPSPLIATVNRFFSRLHASLSATASASKSLSEQALTATKMAEKSQGQVDRQTDEINHLADSVIKVDEATDDISSSASDTVEQLTKAVSVSEKGRNVSKAFQNTINQLSERMQQTTEVLTELEKDSQQINEIVATIRGISEQTNLLALNAAIEAARAGEQGRGFAVVAEEVRNLSQRTHASTEEISTMISTFQSTSNNAVETMESCQELSTRSVSESKEASENYVLIADAIKHINARVMHIADAAEKQTGVTSEIREHAENIRLATEAFSNDAKRNLKEASVLTHMSKEMAEQIHQFKLV</sequence>
<organism evidence="8 9">
    <name type="scientific">Fluctibacter corallii</name>
    <dbReference type="NCBI Taxonomy" id="2984329"/>
    <lineage>
        <taxon>Bacteria</taxon>
        <taxon>Pseudomonadati</taxon>
        <taxon>Pseudomonadota</taxon>
        <taxon>Gammaproteobacteria</taxon>
        <taxon>Alteromonadales</taxon>
        <taxon>Alteromonadaceae</taxon>
        <taxon>Fluctibacter</taxon>
    </lineage>
</organism>
<dbReference type="PRINTS" id="PR00260">
    <property type="entry name" value="CHEMTRNSDUCR"/>
</dbReference>